<dbReference type="EMBL" id="JACSGT010000001">
    <property type="protein sequence ID" value="MCF2218774.1"/>
    <property type="molecule type" value="Genomic_DNA"/>
</dbReference>
<keyword evidence="5" id="KW-0732">Signal</keyword>
<dbReference type="CDD" id="cd02966">
    <property type="entry name" value="TlpA_like_family"/>
    <property type="match status" value="1"/>
</dbReference>
<protein>
    <submittedName>
        <fullName evidence="7">AhpC/TSA family protein</fullName>
    </submittedName>
</protein>
<keyword evidence="2" id="KW-0201">Cytochrome c-type biogenesis</keyword>
<evidence type="ECO:0000256" key="4">
    <source>
        <dbReference type="ARBA" id="ARBA00023284"/>
    </source>
</evidence>
<evidence type="ECO:0000256" key="1">
    <source>
        <dbReference type="ARBA" id="ARBA00004196"/>
    </source>
</evidence>
<evidence type="ECO:0000259" key="6">
    <source>
        <dbReference type="PROSITE" id="PS51352"/>
    </source>
</evidence>
<feature type="chain" id="PRO_5045445308" evidence="5">
    <location>
        <begin position="19"/>
        <end position="462"/>
    </location>
</feature>
<comment type="caution">
    <text evidence="7">The sequence shown here is derived from an EMBL/GenBank/DDBJ whole genome shotgun (WGS) entry which is preliminary data.</text>
</comment>
<organism evidence="7 8">
    <name type="scientific">Chryseobacterium indicum</name>
    <dbReference type="NCBI Taxonomy" id="2766954"/>
    <lineage>
        <taxon>Bacteria</taxon>
        <taxon>Pseudomonadati</taxon>
        <taxon>Bacteroidota</taxon>
        <taxon>Flavobacteriia</taxon>
        <taxon>Flavobacteriales</taxon>
        <taxon>Weeksellaceae</taxon>
        <taxon>Chryseobacterium group</taxon>
        <taxon>Chryseobacterium</taxon>
    </lineage>
</organism>
<name>A0ABS9C517_9FLAO</name>
<accession>A0ABS9C517</accession>
<gene>
    <name evidence="7" type="ORF">H9Q08_05610</name>
</gene>
<keyword evidence="3" id="KW-1015">Disulfide bond</keyword>
<dbReference type="InterPro" id="IPR050553">
    <property type="entry name" value="Thioredoxin_ResA/DsbE_sf"/>
</dbReference>
<dbReference type="InterPro" id="IPR013766">
    <property type="entry name" value="Thioredoxin_domain"/>
</dbReference>
<dbReference type="PANTHER" id="PTHR42852">
    <property type="entry name" value="THIOL:DISULFIDE INTERCHANGE PROTEIN DSBE"/>
    <property type="match status" value="1"/>
</dbReference>
<evidence type="ECO:0000313" key="7">
    <source>
        <dbReference type="EMBL" id="MCF2218774.1"/>
    </source>
</evidence>
<dbReference type="SUPFAM" id="SSF52833">
    <property type="entry name" value="Thioredoxin-like"/>
    <property type="match status" value="1"/>
</dbReference>
<dbReference type="InterPro" id="IPR036249">
    <property type="entry name" value="Thioredoxin-like_sf"/>
</dbReference>
<dbReference type="Proteomes" id="UP001430374">
    <property type="component" value="Unassembled WGS sequence"/>
</dbReference>
<keyword evidence="4" id="KW-0676">Redox-active center</keyword>
<dbReference type="PANTHER" id="PTHR42852:SF6">
    <property type="entry name" value="THIOL:DISULFIDE INTERCHANGE PROTEIN DSBE"/>
    <property type="match status" value="1"/>
</dbReference>
<evidence type="ECO:0000256" key="3">
    <source>
        <dbReference type="ARBA" id="ARBA00023157"/>
    </source>
</evidence>
<feature type="domain" description="Thioredoxin" evidence="6">
    <location>
        <begin position="332"/>
        <end position="462"/>
    </location>
</feature>
<dbReference type="Pfam" id="PF13905">
    <property type="entry name" value="Thioredoxin_8"/>
    <property type="match status" value="1"/>
</dbReference>
<keyword evidence="8" id="KW-1185">Reference proteome</keyword>
<evidence type="ECO:0000256" key="2">
    <source>
        <dbReference type="ARBA" id="ARBA00022748"/>
    </source>
</evidence>
<dbReference type="Gene3D" id="3.40.30.10">
    <property type="entry name" value="Glutaredoxin"/>
    <property type="match status" value="1"/>
</dbReference>
<reference evidence="7" key="1">
    <citation type="submission" date="2021-08" db="EMBL/GenBank/DDBJ databases">
        <title>Complete genome sequence of Chryseobacterium sp strain PS-8.</title>
        <authorList>
            <person name="Das S.K."/>
        </authorList>
    </citation>
    <scope>NUCLEOTIDE SEQUENCE</scope>
    <source>
        <strain evidence="7">PS-8</strain>
    </source>
</reference>
<dbReference type="PROSITE" id="PS51352">
    <property type="entry name" value="THIOREDOXIN_2"/>
    <property type="match status" value="1"/>
</dbReference>
<feature type="signal peptide" evidence="5">
    <location>
        <begin position="1"/>
        <end position="18"/>
    </location>
</feature>
<evidence type="ECO:0000313" key="8">
    <source>
        <dbReference type="Proteomes" id="UP001430374"/>
    </source>
</evidence>
<sequence length="462" mass="53549">MKIKLVAIALFITISTFAQTTKDSIVISGHLKNNTRFAKVVVQKFGVGSFAIAAVPIKDGKFSITAPANLESGVYRFQYSQSSLTDYIDLIIDGKEKNITFELDVLQPKESRIPVFTASELNKKWYSYQKESNLQLQKIELLNGVLAQYPNPKDKIVTQIEKAAAKEIKDFNKNFKQFCQENQNNWAGAMVQNKPYYFTSPKEDYRLQNFERRAHYWDNVNTNDPKLINSPLYTDRILQYIQYYMNPEMQYGEEEMNEGFKNSVDTIMQKFGTNEETKKFAIKYLQLGFKEIGNESVLQYIDEKYASVLAQCNDANLDKAAFEKRMEGYAAMKIGNQAPDIELKMESEKWKVKSLYEIKTEQTIVVFWASWCLHCMEEMPKLNEWAKQHPNTTVLAISLDEDATAYKNAIRNYPNMVHSCDFKKWESKPIQEYYIVATPTFIMLDKDKKIVGKYVNINQIVE</sequence>
<dbReference type="PROSITE" id="PS00194">
    <property type="entry name" value="THIOREDOXIN_1"/>
    <property type="match status" value="1"/>
</dbReference>
<proteinExistence type="predicted"/>
<dbReference type="RefSeq" id="WP_235130480.1">
    <property type="nucleotide sequence ID" value="NZ_JACSGT010000001.1"/>
</dbReference>
<comment type="subcellular location">
    <subcellularLocation>
        <location evidence="1">Cell envelope</location>
    </subcellularLocation>
</comment>
<dbReference type="InterPro" id="IPR017937">
    <property type="entry name" value="Thioredoxin_CS"/>
</dbReference>
<dbReference type="InterPro" id="IPR012336">
    <property type="entry name" value="Thioredoxin-like_fold"/>
</dbReference>
<evidence type="ECO:0000256" key="5">
    <source>
        <dbReference type="SAM" id="SignalP"/>
    </source>
</evidence>